<dbReference type="InterPro" id="IPR024227">
    <property type="entry name" value="DUF3795"/>
</dbReference>
<evidence type="ECO:0000313" key="1">
    <source>
        <dbReference type="EMBL" id="HGZ10888.1"/>
    </source>
</evidence>
<organism evidence="1">
    <name type="scientific">Desulfobacca acetoxidans</name>
    <dbReference type="NCBI Taxonomy" id="60893"/>
    <lineage>
        <taxon>Bacteria</taxon>
        <taxon>Pseudomonadati</taxon>
        <taxon>Thermodesulfobacteriota</taxon>
        <taxon>Desulfobaccia</taxon>
        <taxon>Desulfobaccales</taxon>
        <taxon>Desulfobaccaceae</taxon>
        <taxon>Desulfobacca</taxon>
    </lineage>
</organism>
<sequence length="142" mass="16558">MWRESYCGLCDDCQLGNPEFLKVVSLLQEYLDRFRANWWVHCFPGEEGFSFPELRRGLEWFLTHTECPGCKGGRGLDLCPIRSCAISRGVEHCSHCPDLEPCELFAPLMEQFPEVKINLRRRQLKLKARQFHQQLGGTRKEV</sequence>
<dbReference type="Pfam" id="PF12675">
    <property type="entry name" value="DUF3795"/>
    <property type="match status" value="1"/>
</dbReference>
<gene>
    <name evidence="1" type="ORF">ENW48_01560</name>
</gene>
<accession>A0A7C5AKG6</accession>
<dbReference type="EMBL" id="DTKJ01000014">
    <property type="protein sequence ID" value="HGZ10888.1"/>
    <property type="molecule type" value="Genomic_DNA"/>
</dbReference>
<comment type="caution">
    <text evidence="1">The sequence shown here is derived from an EMBL/GenBank/DDBJ whole genome shotgun (WGS) entry which is preliminary data.</text>
</comment>
<proteinExistence type="predicted"/>
<name>A0A7C5AKG6_9BACT</name>
<dbReference type="AlphaFoldDB" id="A0A7C5AKG6"/>
<protein>
    <submittedName>
        <fullName evidence="1">DUF3795 domain-containing protein</fullName>
    </submittedName>
</protein>
<reference evidence="1" key="1">
    <citation type="journal article" date="2020" name="mSystems">
        <title>Genome- and Community-Level Interaction Insights into Carbon Utilization and Element Cycling Functions of Hydrothermarchaeota in Hydrothermal Sediment.</title>
        <authorList>
            <person name="Zhou Z."/>
            <person name="Liu Y."/>
            <person name="Xu W."/>
            <person name="Pan J."/>
            <person name="Luo Z.H."/>
            <person name="Li M."/>
        </authorList>
    </citation>
    <scope>NUCLEOTIDE SEQUENCE [LARGE SCALE GENOMIC DNA]</scope>
    <source>
        <strain evidence="1">SpSt-853</strain>
    </source>
</reference>